<dbReference type="WBParaSite" id="MCU_000918-RA">
    <property type="protein sequence ID" value="MCU_000918-RA"/>
    <property type="gene ID" value="MCU_000918"/>
</dbReference>
<accession>A0A5K3EJ69</accession>
<keyword evidence="1" id="KW-1133">Transmembrane helix</keyword>
<name>A0A5K3EJ69_MESCO</name>
<evidence type="ECO:0000256" key="1">
    <source>
        <dbReference type="SAM" id="Phobius"/>
    </source>
</evidence>
<organism evidence="2">
    <name type="scientific">Mesocestoides corti</name>
    <name type="common">Flatworm</name>
    <dbReference type="NCBI Taxonomy" id="53468"/>
    <lineage>
        <taxon>Eukaryota</taxon>
        <taxon>Metazoa</taxon>
        <taxon>Spiralia</taxon>
        <taxon>Lophotrochozoa</taxon>
        <taxon>Platyhelminthes</taxon>
        <taxon>Cestoda</taxon>
        <taxon>Eucestoda</taxon>
        <taxon>Cyclophyllidea</taxon>
        <taxon>Mesocestoididae</taxon>
        <taxon>Mesocestoides</taxon>
    </lineage>
</organism>
<keyword evidence="1" id="KW-0812">Transmembrane</keyword>
<proteinExistence type="predicted"/>
<keyword evidence="1" id="KW-0472">Membrane</keyword>
<protein>
    <submittedName>
        <fullName evidence="2">EGF-like domain-containing protein</fullName>
    </submittedName>
</protein>
<evidence type="ECO:0000313" key="2">
    <source>
        <dbReference type="WBParaSite" id="MCU_000918-RA"/>
    </source>
</evidence>
<reference evidence="2" key="1">
    <citation type="submission" date="2019-11" db="UniProtKB">
        <authorList>
            <consortium name="WormBaseParasite"/>
        </authorList>
    </citation>
    <scope>IDENTIFICATION</scope>
</reference>
<feature type="transmembrane region" description="Helical" evidence="1">
    <location>
        <begin position="68"/>
        <end position="89"/>
    </location>
</feature>
<dbReference type="AlphaFoldDB" id="A0A5K3EJ69"/>
<sequence>MAIEGPITIAEQRHCDRFCFNSGSCFECARDPFGLAQCVGCLCPQNLWAGQRCEFRVGYKENVDASTILSWFFGLLTICLSAYLVFSYFSHRKKRADPFITPLSQVPAMSSSNERLETPTPVLGHSYVNAGV</sequence>